<dbReference type="Gene3D" id="3.40.50.10070">
    <property type="entry name" value="TolB, N-terminal domain"/>
    <property type="match status" value="1"/>
</dbReference>
<dbReference type="PANTHER" id="PTHR43081">
    <property type="entry name" value="ADENYLATE CYCLASE, TERMINAL-DIFFERENTIATION SPECIFIC-RELATED"/>
    <property type="match status" value="1"/>
</dbReference>
<proteinExistence type="predicted"/>
<dbReference type="GO" id="GO:0004016">
    <property type="term" value="F:adenylate cyclase activity"/>
    <property type="evidence" value="ECO:0007669"/>
    <property type="project" value="UniProtKB-ARBA"/>
</dbReference>
<dbReference type="Pfam" id="PF00211">
    <property type="entry name" value="Guanylate_cyc"/>
    <property type="match status" value="1"/>
</dbReference>
<dbReference type="Gene3D" id="3.30.70.1230">
    <property type="entry name" value="Nucleotide cyclase"/>
    <property type="match status" value="1"/>
</dbReference>
<gene>
    <name evidence="3" type="ORF">H0241_21240</name>
</gene>
<dbReference type="PROSITE" id="PS50005">
    <property type="entry name" value="TPR"/>
    <property type="match status" value="1"/>
</dbReference>
<dbReference type="Pfam" id="PF13181">
    <property type="entry name" value="TPR_8"/>
    <property type="match status" value="1"/>
</dbReference>
<protein>
    <submittedName>
        <fullName evidence="3">Tetratricopeptide repeat protein</fullName>
    </submittedName>
</protein>
<dbReference type="PANTHER" id="PTHR43081:SF19">
    <property type="entry name" value="PH-SENSITIVE ADENYLATE CYCLASE RV1264"/>
    <property type="match status" value="1"/>
</dbReference>
<sequence length="575" mass="63106">MAEQQTTRRLSAILAADVVGYSSMMGTDEAGTVAALREVWQETFNPAVTARHGRIVKMMGDGALVEFPSVVGAVECAAAIQRAMTQRNLVAGVPIQFRIGINLGDIIVEGDDIFGEGVNIAARIEAIAKPGGVSVSASVRENVGNKLELAFDDTGEHGLKNIEQPIRVYNVVLDAVLPKAAASVRGSGTRTKGSVAVLPFSNMGGDPEQDYFAEGIAEDILTELSRFRNLFVIARNSSFSFKGKNLGTQEIAKALNVEYIVAGGVRRIGKRVRVAAQLIHSTTGQELWAERYDREVEDIFVVQDEVVRTIVVTLESRLQLAIANDASKRDLPSLAAYECVQLAKKYVALHDAPRAMPFVERALQLDAEYAVAHAMRAATFYVQYLGTARADTLDEMAAAARTAIGLDDGDSSGHALLGMALILKRQYELAASHLERAISLNPANATAMAYQAELFLRNGDFAIALKTMDELLQRDPIPATWHWEIRGMVLLMLRRYQEAILAFSRQAHPFWYIHGYLAMCQARLGHLGEAKAEIQKLLSEMPEMTIGRYPEIEPFRKQEDRDFMAESLRLAGLPE</sequence>
<accession>A0A838B9B9</accession>
<reference evidence="3 4" key="1">
    <citation type="submission" date="2020-07" db="EMBL/GenBank/DDBJ databases">
        <title>Definition of the novel symbiovar canariense within Mesorhizobium novociceri, a new species of genus Mesorhizobium nodulating Cicer canariense in the Caldera de Taburiente National Park (La Palma, Canary Islands).</title>
        <authorList>
            <person name="Leon-Barrios M."/>
            <person name="Perez-Yepez J."/>
            <person name="Flores-Felix J.D."/>
            <person name="Ramirez-Baena M.H."/>
            <person name="Pulido-Suarez L."/>
            <person name="Igual J.M."/>
            <person name="Velazquez E."/>
            <person name="Peix A."/>
        </authorList>
    </citation>
    <scope>NUCLEOTIDE SEQUENCE [LARGE SCALE GENOMIC DNA]</scope>
    <source>
        <strain evidence="3 4">CCANP35</strain>
    </source>
</reference>
<dbReference type="Pfam" id="PF13432">
    <property type="entry name" value="TPR_16"/>
    <property type="match status" value="1"/>
</dbReference>
<name>A0A838B9B9_9HYPH</name>
<dbReference type="InterPro" id="IPR001054">
    <property type="entry name" value="A/G_cyclase"/>
</dbReference>
<dbReference type="RefSeq" id="WP_181059806.1">
    <property type="nucleotide sequence ID" value="NZ_JACDTY010000011.1"/>
</dbReference>
<feature type="domain" description="Guanylate cyclase" evidence="2">
    <location>
        <begin position="12"/>
        <end position="125"/>
    </location>
</feature>
<dbReference type="InterPro" id="IPR029787">
    <property type="entry name" value="Nucleotide_cyclase"/>
</dbReference>
<dbReference type="GO" id="GO:0035556">
    <property type="term" value="P:intracellular signal transduction"/>
    <property type="evidence" value="ECO:0007669"/>
    <property type="project" value="InterPro"/>
</dbReference>
<dbReference type="SUPFAM" id="SSF55073">
    <property type="entry name" value="Nucleotide cyclase"/>
    <property type="match status" value="1"/>
</dbReference>
<dbReference type="SUPFAM" id="SSF48452">
    <property type="entry name" value="TPR-like"/>
    <property type="match status" value="1"/>
</dbReference>
<dbReference type="CDD" id="cd07302">
    <property type="entry name" value="CHD"/>
    <property type="match status" value="1"/>
</dbReference>
<evidence type="ECO:0000313" key="3">
    <source>
        <dbReference type="EMBL" id="MBA1142752.1"/>
    </source>
</evidence>
<dbReference type="SMART" id="SM00028">
    <property type="entry name" value="TPR"/>
    <property type="match status" value="4"/>
</dbReference>
<keyword evidence="4" id="KW-1185">Reference proteome</keyword>
<dbReference type="InterPro" id="IPR050697">
    <property type="entry name" value="Adenylyl/Guanylyl_Cyclase_3/4"/>
</dbReference>
<feature type="repeat" description="TPR" evidence="1">
    <location>
        <begin position="411"/>
        <end position="444"/>
    </location>
</feature>
<dbReference type="AlphaFoldDB" id="A0A838B9B9"/>
<organism evidence="3 4">
    <name type="scientific">Mesorhizobium neociceri</name>
    <dbReference type="NCBI Taxonomy" id="1307853"/>
    <lineage>
        <taxon>Bacteria</taxon>
        <taxon>Pseudomonadati</taxon>
        <taxon>Pseudomonadota</taxon>
        <taxon>Alphaproteobacteria</taxon>
        <taxon>Hyphomicrobiales</taxon>
        <taxon>Phyllobacteriaceae</taxon>
        <taxon>Mesorhizobium</taxon>
    </lineage>
</organism>
<comment type="caution">
    <text evidence="3">The sequence shown here is derived from an EMBL/GenBank/DDBJ whole genome shotgun (WGS) entry which is preliminary data.</text>
</comment>
<evidence type="ECO:0000256" key="1">
    <source>
        <dbReference type="PROSITE-ProRule" id="PRU00339"/>
    </source>
</evidence>
<dbReference type="Proteomes" id="UP000558284">
    <property type="component" value="Unassembled WGS sequence"/>
</dbReference>
<keyword evidence="1" id="KW-0802">TPR repeat</keyword>
<dbReference type="InterPro" id="IPR011990">
    <property type="entry name" value="TPR-like_helical_dom_sf"/>
</dbReference>
<evidence type="ECO:0000313" key="4">
    <source>
        <dbReference type="Proteomes" id="UP000558284"/>
    </source>
</evidence>
<dbReference type="Gene3D" id="1.25.40.10">
    <property type="entry name" value="Tetratricopeptide repeat domain"/>
    <property type="match status" value="1"/>
</dbReference>
<dbReference type="GO" id="GO:0006171">
    <property type="term" value="P:cAMP biosynthetic process"/>
    <property type="evidence" value="ECO:0007669"/>
    <property type="project" value="TreeGrafter"/>
</dbReference>
<dbReference type="PROSITE" id="PS50125">
    <property type="entry name" value="GUANYLATE_CYCLASE_2"/>
    <property type="match status" value="1"/>
</dbReference>
<dbReference type="InterPro" id="IPR019734">
    <property type="entry name" value="TPR_rpt"/>
</dbReference>
<evidence type="ECO:0000259" key="2">
    <source>
        <dbReference type="PROSITE" id="PS50125"/>
    </source>
</evidence>
<dbReference type="EMBL" id="JACDTY010000011">
    <property type="protein sequence ID" value="MBA1142752.1"/>
    <property type="molecule type" value="Genomic_DNA"/>
</dbReference>